<sequence>MPAIEQSKLIALVRETRQRLDLSQVKFAEKLGVSFQSVNRWENGRTKPMPIVLKQIELLLQQMGEQGADLLAQYFRKP</sequence>
<dbReference type="CDD" id="cd00093">
    <property type="entry name" value="HTH_XRE"/>
    <property type="match status" value="1"/>
</dbReference>
<reference evidence="2" key="2">
    <citation type="journal article" date="2022" name="Microbiol. Resour. Announc.">
        <title>Metagenome Sequencing to Explore Phylogenomics of Terrestrial Cyanobacteria.</title>
        <authorList>
            <person name="Ward R.D."/>
            <person name="Stajich J.E."/>
            <person name="Johansen J.R."/>
            <person name="Huntemann M."/>
            <person name="Clum A."/>
            <person name="Foster B."/>
            <person name="Foster B."/>
            <person name="Roux S."/>
            <person name="Palaniappan K."/>
            <person name="Varghese N."/>
            <person name="Mukherjee S."/>
            <person name="Reddy T.B.K."/>
            <person name="Daum C."/>
            <person name="Copeland A."/>
            <person name="Chen I.A."/>
            <person name="Ivanova N.N."/>
            <person name="Kyrpides N.C."/>
            <person name="Shapiro N."/>
            <person name="Eloe-Fadrosh E.A."/>
            <person name="Pietrasiak N."/>
        </authorList>
    </citation>
    <scope>NUCLEOTIDE SEQUENCE</scope>
    <source>
        <strain evidence="2">UHER 2000/2452</strain>
    </source>
</reference>
<protein>
    <submittedName>
        <fullName evidence="2">Helix-turn-helix transcriptional regulator</fullName>
    </submittedName>
</protein>
<dbReference type="Gene3D" id="1.10.260.40">
    <property type="entry name" value="lambda repressor-like DNA-binding domains"/>
    <property type="match status" value="1"/>
</dbReference>
<gene>
    <name evidence="2" type="ORF">KME15_25125</name>
</gene>
<reference evidence="2" key="1">
    <citation type="submission" date="2021-05" db="EMBL/GenBank/DDBJ databases">
        <authorList>
            <person name="Pietrasiak N."/>
            <person name="Ward R."/>
            <person name="Stajich J.E."/>
            <person name="Kurbessoian T."/>
        </authorList>
    </citation>
    <scope>NUCLEOTIDE SEQUENCE</scope>
    <source>
        <strain evidence="2">UHER 2000/2452</strain>
    </source>
</reference>
<comment type="caution">
    <text evidence="2">The sequence shown here is derived from an EMBL/GenBank/DDBJ whole genome shotgun (WGS) entry which is preliminary data.</text>
</comment>
<dbReference type="InterPro" id="IPR001387">
    <property type="entry name" value="Cro/C1-type_HTH"/>
</dbReference>
<dbReference type="Pfam" id="PF01381">
    <property type="entry name" value="HTH_3"/>
    <property type="match status" value="1"/>
</dbReference>
<organism evidence="2 3">
    <name type="scientific">Drouetiella hepatica Uher 2000/2452</name>
    <dbReference type="NCBI Taxonomy" id="904376"/>
    <lineage>
        <taxon>Bacteria</taxon>
        <taxon>Bacillati</taxon>
        <taxon>Cyanobacteriota</taxon>
        <taxon>Cyanophyceae</taxon>
        <taxon>Oculatellales</taxon>
        <taxon>Oculatellaceae</taxon>
        <taxon>Drouetiella</taxon>
    </lineage>
</organism>
<evidence type="ECO:0000313" key="3">
    <source>
        <dbReference type="Proteomes" id="UP000757435"/>
    </source>
</evidence>
<dbReference type="GO" id="GO:0003677">
    <property type="term" value="F:DNA binding"/>
    <property type="evidence" value="ECO:0007669"/>
    <property type="project" value="InterPro"/>
</dbReference>
<accession>A0A951QH41</accession>
<dbReference type="PROSITE" id="PS50943">
    <property type="entry name" value="HTH_CROC1"/>
    <property type="match status" value="1"/>
</dbReference>
<dbReference type="AlphaFoldDB" id="A0A951QH41"/>
<feature type="domain" description="HTH cro/C1-type" evidence="1">
    <location>
        <begin position="13"/>
        <end position="66"/>
    </location>
</feature>
<evidence type="ECO:0000313" key="2">
    <source>
        <dbReference type="EMBL" id="MBW4661959.1"/>
    </source>
</evidence>
<dbReference type="SMART" id="SM00530">
    <property type="entry name" value="HTH_XRE"/>
    <property type="match status" value="1"/>
</dbReference>
<dbReference type="SUPFAM" id="SSF47413">
    <property type="entry name" value="lambda repressor-like DNA-binding domains"/>
    <property type="match status" value="1"/>
</dbReference>
<name>A0A951QH41_9CYAN</name>
<dbReference type="InterPro" id="IPR010982">
    <property type="entry name" value="Lambda_DNA-bd_dom_sf"/>
</dbReference>
<evidence type="ECO:0000259" key="1">
    <source>
        <dbReference type="PROSITE" id="PS50943"/>
    </source>
</evidence>
<dbReference type="EMBL" id="JAHHHD010000051">
    <property type="protein sequence ID" value="MBW4661959.1"/>
    <property type="molecule type" value="Genomic_DNA"/>
</dbReference>
<proteinExistence type="predicted"/>
<dbReference type="Proteomes" id="UP000757435">
    <property type="component" value="Unassembled WGS sequence"/>
</dbReference>